<evidence type="ECO:0000259" key="10">
    <source>
        <dbReference type="Pfam" id="PF00432"/>
    </source>
</evidence>
<feature type="domain" description="Prenyltransferase alpha-alpha toroid" evidence="10">
    <location>
        <begin position="71"/>
        <end position="415"/>
    </location>
</feature>
<evidence type="ECO:0000256" key="8">
    <source>
        <dbReference type="ARBA" id="ARBA00022833"/>
    </source>
</evidence>
<dbReference type="VEuPathDB" id="VectorBase:LDEU003977"/>
<evidence type="ECO:0000256" key="4">
    <source>
        <dbReference type="ARBA" id="ARBA00022602"/>
    </source>
</evidence>
<dbReference type="EMBL" id="NCKV01001608">
    <property type="protein sequence ID" value="RWS28065.1"/>
    <property type="molecule type" value="Genomic_DNA"/>
</dbReference>
<dbReference type="CDD" id="cd02893">
    <property type="entry name" value="FTase"/>
    <property type="match status" value="1"/>
</dbReference>
<organism evidence="11 12">
    <name type="scientific">Leptotrombidium deliense</name>
    <dbReference type="NCBI Taxonomy" id="299467"/>
    <lineage>
        <taxon>Eukaryota</taxon>
        <taxon>Metazoa</taxon>
        <taxon>Ecdysozoa</taxon>
        <taxon>Arthropoda</taxon>
        <taxon>Chelicerata</taxon>
        <taxon>Arachnida</taxon>
        <taxon>Acari</taxon>
        <taxon>Acariformes</taxon>
        <taxon>Trombidiformes</taxon>
        <taxon>Prostigmata</taxon>
        <taxon>Anystina</taxon>
        <taxon>Parasitengona</taxon>
        <taxon>Trombiculoidea</taxon>
        <taxon>Trombiculidae</taxon>
        <taxon>Leptotrombidium</taxon>
    </lineage>
</organism>
<evidence type="ECO:0000256" key="1">
    <source>
        <dbReference type="ARBA" id="ARBA00010497"/>
    </source>
</evidence>
<dbReference type="GO" id="GO:0005965">
    <property type="term" value="C:protein farnesyltransferase complex"/>
    <property type="evidence" value="ECO:0007669"/>
    <property type="project" value="UniProtKB-UniRule"/>
</dbReference>
<dbReference type="STRING" id="299467.A0A443SKQ2"/>
<keyword evidence="7" id="KW-0677">Repeat</keyword>
<comment type="function">
    <text evidence="9">Catalyzes the transfer of a farnesyl moiety from farnesyl diphosphate to a cysteine at the fourth position from the C-terminus of several proteins. The beta subunit is responsible for peptide-binding.</text>
</comment>
<dbReference type="EC" id="2.5.1.58" evidence="2 9"/>
<evidence type="ECO:0000256" key="9">
    <source>
        <dbReference type="RuleBase" id="RU365056"/>
    </source>
</evidence>
<evidence type="ECO:0000256" key="3">
    <source>
        <dbReference type="ARBA" id="ARBA00015798"/>
    </source>
</evidence>
<dbReference type="GO" id="GO:0097354">
    <property type="term" value="P:prenylation"/>
    <property type="evidence" value="ECO:0007669"/>
    <property type="project" value="UniProtKB-UniRule"/>
</dbReference>
<comment type="caution">
    <text evidence="11">The sequence shown here is derived from an EMBL/GenBank/DDBJ whole genome shotgun (WGS) entry which is preliminary data.</text>
</comment>
<dbReference type="Pfam" id="PF00432">
    <property type="entry name" value="Prenyltrans"/>
    <property type="match status" value="1"/>
</dbReference>
<comment type="cofactor">
    <cofactor evidence="9">
        <name>Zn(2+)</name>
        <dbReference type="ChEBI" id="CHEBI:29105"/>
    </cofactor>
    <text evidence="9">Binds 1 zinc ion per subunit.</text>
</comment>
<evidence type="ECO:0000256" key="6">
    <source>
        <dbReference type="ARBA" id="ARBA00022723"/>
    </source>
</evidence>
<gene>
    <name evidence="11" type="ORF">B4U80_04648</name>
</gene>
<keyword evidence="5 9" id="KW-0808">Transferase</keyword>
<reference evidence="11 12" key="1">
    <citation type="journal article" date="2018" name="Gigascience">
        <title>Genomes of trombidid mites reveal novel predicted allergens and laterally-transferred genes associated with secondary metabolism.</title>
        <authorList>
            <person name="Dong X."/>
            <person name="Chaisiri K."/>
            <person name="Xia D."/>
            <person name="Armstrong S.D."/>
            <person name="Fang Y."/>
            <person name="Donnelly M.J."/>
            <person name="Kadowaki T."/>
            <person name="McGarry J.W."/>
            <person name="Darby A.C."/>
            <person name="Makepeace B.L."/>
        </authorList>
    </citation>
    <scope>NUCLEOTIDE SEQUENCE [LARGE SCALE GENOMIC DNA]</scope>
    <source>
        <strain evidence="11">UoL-UT</strain>
    </source>
</reference>
<dbReference type="Gene3D" id="1.50.10.20">
    <property type="match status" value="1"/>
</dbReference>
<dbReference type="InterPro" id="IPR045089">
    <property type="entry name" value="PGGT1B-like"/>
</dbReference>
<evidence type="ECO:0000256" key="2">
    <source>
        <dbReference type="ARBA" id="ARBA00012702"/>
    </source>
</evidence>
<dbReference type="InterPro" id="IPR008930">
    <property type="entry name" value="Terpenoid_cyclase/PrenylTrfase"/>
</dbReference>
<sequence>MLHLRCLQTQLQLAFDDDGLVTSSSRDQADVEHNVEKCYNRFRNISHIDFEYEITVLYTGFQLFIHRIPKLLRTQNLQYLQKGLFTPLQRKFESLDASKPWLTYWISHSLALLGDQSSLGVEINLKNQYLISCIIVHASKRIINFLLTCNNDGGGYGGGPGQMSHLATTYAAINALVTLENEDALRSINRKSLLQFLSRMKQEDGSFTMHDDGECDIRGVYCAISVAYLCGIQSEQLFKNTGTWIVSCQTYEGGFGAVPGSEAHGGYTFCAVAALMLLGLMHTCDVDSLLRWVVNKQYSLEGGFAGRTNKLVDACYSFWQGAVLPIIHAFLCSSQRDTTPVDTWLFNQEALQEYILCCCQDVNGGIIDKPEKQRDYYHTCYGLSGLSIAQHTLGKEIVVGPNQNTLVPTHPVFNVKLEAVKFAQHFFSDKSDL</sequence>
<evidence type="ECO:0000256" key="7">
    <source>
        <dbReference type="ARBA" id="ARBA00022737"/>
    </source>
</evidence>
<dbReference type="GO" id="GO:0008270">
    <property type="term" value="F:zinc ion binding"/>
    <property type="evidence" value="ECO:0007669"/>
    <property type="project" value="UniProtKB-UniRule"/>
</dbReference>
<dbReference type="AlphaFoldDB" id="A0A443SKQ2"/>
<keyword evidence="12" id="KW-1185">Reference proteome</keyword>
<dbReference type="GO" id="GO:0004660">
    <property type="term" value="F:protein farnesyltransferase activity"/>
    <property type="evidence" value="ECO:0007669"/>
    <property type="project" value="UniProtKB-UniRule"/>
</dbReference>
<comment type="catalytic activity">
    <reaction evidence="9">
        <text>L-cysteinyl-[protein] + (2E,6E)-farnesyl diphosphate = S-(2E,6E)-farnesyl-L-cysteinyl-[protein] + diphosphate</text>
        <dbReference type="Rhea" id="RHEA:13345"/>
        <dbReference type="Rhea" id="RHEA-COMP:10131"/>
        <dbReference type="Rhea" id="RHEA-COMP:11535"/>
        <dbReference type="ChEBI" id="CHEBI:29950"/>
        <dbReference type="ChEBI" id="CHEBI:33019"/>
        <dbReference type="ChEBI" id="CHEBI:86019"/>
        <dbReference type="ChEBI" id="CHEBI:175763"/>
    </reaction>
</comment>
<accession>A0A443SKQ2</accession>
<dbReference type="SUPFAM" id="SSF48239">
    <property type="entry name" value="Terpenoid cyclases/Protein prenyltransferases"/>
    <property type="match status" value="1"/>
</dbReference>
<comment type="subunit">
    <text evidence="9">Heterodimer of an alpha and a beta subunit.</text>
</comment>
<comment type="similarity">
    <text evidence="1 9">Belongs to the protein prenyltransferase subunit beta family.</text>
</comment>
<dbReference type="Proteomes" id="UP000288716">
    <property type="component" value="Unassembled WGS sequence"/>
</dbReference>
<protein>
    <recommendedName>
        <fullName evidence="3 9">Protein farnesyltransferase subunit beta</fullName>
        <shortName evidence="9">FTase-beta</shortName>
        <ecNumber evidence="2 9">2.5.1.58</ecNumber>
    </recommendedName>
</protein>
<dbReference type="PANTHER" id="PTHR11774">
    <property type="entry name" value="GERANYLGERANYL TRANSFERASE TYPE BETA SUBUNIT"/>
    <property type="match status" value="1"/>
</dbReference>
<dbReference type="PANTHER" id="PTHR11774:SF6">
    <property type="entry name" value="PROTEIN FARNESYLTRANSFERASE SUBUNIT BETA"/>
    <property type="match status" value="1"/>
</dbReference>
<evidence type="ECO:0000313" key="11">
    <source>
        <dbReference type="EMBL" id="RWS28065.1"/>
    </source>
</evidence>
<evidence type="ECO:0000256" key="5">
    <source>
        <dbReference type="ARBA" id="ARBA00022679"/>
    </source>
</evidence>
<keyword evidence="4 9" id="KW-0637">Prenyltransferase</keyword>
<keyword evidence="6 9" id="KW-0479">Metal-binding</keyword>
<dbReference type="InterPro" id="IPR001330">
    <property type="entry name" value="Prenyltrans"/>
</dbReference>
<evidence type="ECO:0000313" key="12">
    <source>
        <dbReference type="Proteomes" id="UP000288716"/>
    </source>
</evidence>
<keyword evidence="8 9" id="KW-0862">Zinc</keyword>
<proteinExistence type="inferred from homology"/>
<dbReference type="OrthoDB" id="10261146at2759"/>
<dbReference type="InterPro" id="IPR026872">
    <property type="entry name" value="FTB"/>
</dbReference>
<name>A0A443SKQ2_9ACAR</name>